<keyword evidence="9" id="KW-1185">Reference proteome</keyword>
<dbReference type="Proteomes" id="UP000620366">
    <property type="component" value="Unassembled WGS sequence"/>
</dbReference>
<comment type="caution">
    <text evidence="8">The sequence shown here is derived from an EMBL/GenBank/DDBJ whole genome shotgun (WGS) entry which is preliminary data.</text>
</comment>
<dbReference type="InterPro" id="IPR005104">
    <property type="entry name" value="WHTH_HrcA_DNA-bd"/>
</dbReference>
<dbReference type="NCBIfam" id="TIGR00331">
    <property type="entry name" value="hrcA"/>
    <property type="match status" value="1"/>
</dbReference>
<evidence type="ECO:0000256" key="3">
    <source>
        <dbReference type="ARBA" id="ARBA00023016"/>
    </source>
</evidence>
<evidence type="ECO:0000259" key="7">
    <source>
        <dbReference type="Pfam" id="PF03444"/>
    </source>
</evidence>
<dbReference type="EMBL" id="JACRSP010000002">
    <property type="protein sequence ID" value="MBC8536292.1"/>
    <property type="molecule type" value="Genomic_DNA"/>
</dbReference>
<evidence type="ECO:0000259" key="6">
    <source>
        <dbReference type="Pfam" id="PF01628"/>
    </source>
</evidence>
<dbReference type="AlphaFoldDB" id="A0A926DEC7"/>
<organism evidence="8 9">
    <name type="scientific">Feifania hominis</name>
    <dbReference type="NCBI Taxonomy" id="2763660"/>
    <lineage>
        <taxon>Bacteria</taxon>
        <taxon>Bacillati</taxon>
        <taxon>Bacillota</taxon>
        <taxon>Clostridia</taxon>
        <taxon>Eubacteriales</taxon>
        <taxon>Feifaniaceae</taxon>
        <taxon>Feifania</taxon>
    </lineage>
</organism>
<dbReference type="InterPro" id="IPR036388">
    <property type="entry name" value="WH-like_DNA-bd_sf"/>
</dbReference>
<reference evidence="8" key="1">
    <citation type="submission" date="2020-08" db="EMBL/GenBank/DDBJ databases">
        <title>Genome public.</title>
        <authorList>
            <person name="Liu C."/>
            <person name="Sun Q."/>
        </authorList>
    </citation>
    <scope>NUCLEOTIDE SEQUENCE</scope>
    <source>
        <strain evidence="8">BX7</strain>
    </source>
</reference>
<dbReference type="RefSeq" id="WP_249300050.1">
    <property type="nucleotide sequence ID" value="NZ_JACRSP010000002.1"/>
</dbReference>
<dbReference type="Gene3D" id="3.30.450.40">
    <property type="match status" value="1"/>
</dbReference>
<evidence type="ECO:0000256" key="5">
    <source>
        <dbReference type="HAMAP-Rule" id="MF_00081"/>
    </source>
</evidence>
<accession>A0A926DEC7</accession>
<dbReference type="InterPro" id="IPR023120">
    <property type="entry name" value="WHTH_transcript_rep_HrcA_IDD"/>
</dbReference>
<dbReference type="InterPro" id="IPR036390">
    <property type="entry name" value="WH_DNA-bd_sf"/>
</dbReference>
<comment type="similarity">
    <text evidence="5">Belongs to the HrcA family.</text>
</comment>
<gene>
    <name evidence="5 8" type="primary">hrcA</name>
    <name evidence="8" type="ORF">H8695_06240</name>
</gene>
<evidence type="ECO:0000256" key="2">
    <source>
        <dbReference type="ARBA" id="ARBA00023015"/>
    </source>
</evidence>
<dbReference type="HAMAP" id="MF_00081">
    <property type="entry name" value="HrcA"/>
    <property type="match status" value="1"/>
</dbReference>
<dbReference type="PANTHER" id="PTHR34824:SF1">
    <property type="entry name" value="HEAT-INDUCIBLE TRANSCRIPTION REPRESSOR HRCA"/>
    <property type="match status" value="1"/>
</dbReference>
<dbReference type="SUPFAM" id="SSF55781">
    <property type="entry name" value="GAF domain-like"/>
    <property type="match status" value="1"/>
</dbReference>
<comment type="function">
    <text evidence="5">Negative regulator of class I heat shock genes (grpE-dnaK-dnaJ and groELS operons). Prevents heat-shock induction of these operons.</text>
</comment>
<keyword evidence="3 5" id="KW-0346">Stress response</keyword>
<protein>
    <recommendedName>
        <fullName evidence="5">Heat-inducible transcription repressor HrcA</fullName>
    </recommendedName>
</protein>
<keyword evidence="1 5" id="KW-0678">Repressor</keyword>
<dbReference type="PIRSF" id="PIRSF005485">
    <property type="entry name" value="HrcA"/>
    <property type="match status" value="1"/>
</dbReference>
<evidence type="ECO:0000313" key="9">
    <source>
        <dbReference type="Proteomes" id="UP000620366"/>
    </source>
</evidence>
<dbReference type="Gene3D" id="1.10.10.10">
    <property type="entry name" value="Winged helix-like DNA-binding domain superfamily/Winged helix DNA-binding domain"/>
    <property type="match status" value="1"/>
</dbReference>
<feature type="domain" description="Winged helix-turn-helix transcription repressor HrcA DNA-binding" evidence="7">
    <location>
        <begin position="2"/>
        <end position="73"/>
    </location>
</feature>
<dbReference type="SUPFAM" id="SSF46785">
    <property type="entry name" value="Winged helix' DNA-binding domain"/>
    <property type="match status" value="1"/>
</dbReference>
<dbReference type="InterPro" id="IPR002571">
    <property type="entry name" value="HrcA"/>
</dbReference>
<dbReference type="PANTHER" id="PTHR34824">
    <property type="entry name" value="HEAT-INDUCIBLE TRANSCRIPTION REPRESSOR HRCA"/>
    <property type="match status" value="1"/>
</dbReference>
<dbReference type="InterPro" id="IPR021153">
    <property type="entry name" value="HrcA_C"/>
</dbReference>
<keyword evidence="2 5" id="KW-0805">Transcription regulation</keyword>
<feature type="domain" description="Heat-inducible transcription repressor HrcA C-terminal" evidence="6">
    <location>
        <begin position="105"/>
        <end position="324"/>
    </location>
</feature>
<dbReference type="Pfam" id="PF01628">
    <property type="entry name" value="HrcA"/>
    <property type="match status" value="1"/>
</dbReference>
<keyword evidence="4 5" id="KW-0804">Transcription</keyword>
<name>A0A926DEC7_9FIRM</name>
<dbReference type="Pfam" id="PF03444">
    <property type="entry name" value="WHD_HrcA"/>
    <property type="match status" value="1"/>
</dbReference>
<dbReference type="InterPro" id="IPR029016">
    <property type="entry name" value="GAF-like_dom_sf"/>
</dbReference>
<dbReference type="Gene3D" id="3.30.390.60">
    <property type="entry name" value="Heat-inducible transcription repressor hrca homolog, domain 3"/>
    <property type="match status" value="1"/>
</dbReference>
<evidence type="ECO:0000256" key="4">
    <source>
        <dbReference type="ARBA" id="ARBA00023163"/>
    </source>
</evidence>
<evidence type="ECO:0000313" key="8">
    <source>
        <dbReference type="EMBL" id="MBC8536292.1"/>
    </source>
</evidence>
<dbReference type="GO" id="GO:0003677">
    <property type="term" value="F:DNA binding"/>
    <property type="evidence" value="ECO:0007669"/>
    <property type="project" value="InterPro"/>
</dbReference>
<evidence type="ECO:0000256" key="1">
    <source>
        <dbReference type="ARBA" id="ARBA00022491"/>
    </source>
</evidence>
<dbReference type="GO" id="GO:0045892">
    <property type="term" value="P:negative regulation of DNA-templated transcription"/>
    <property type="evidence" value="ECO:0007669"/>
    <property type="project" value="UniProtKB-UniRule"/>
</dbReference>
<sequence length="346" mass="39441">MELSERKKQILHALIETYIQTAEPVGSKAILENYQMSFSSATIRNEMAELTELGYLEQPHTSAGRVPTDLGYRTYVTSLMGRYSLSKREKSRIDEGLSMRITELEQALANANRIISELTAYTSLALTPHFNTNYIKRLEMLYIDRHTFLLVVMTSNGLIKNRVCRLNVEIDPDTLGRIAAILQRRLTGVPLDLITLRRISRLEDELMEFRFFLQPILRFVEQTLSEIDQTEVFTEGVGNILDFPEYRDVSRAKEFFNFLGDKQEIKNMLAPTADTGIRIIIGDENPVLSVLQSSLIIGNYRVGEKVVGAIGIIGPTRMDYSKVVGKLDYFTKTLSKLLSETFYDDE</sequence>
<proteinExistence type="inferred from homology"/>